<dbReference type="PANTHER" id="PTHR43877:SF1">
    <property type="entry name" value="ACETYLTRANSFERASE"/>
    <property type="match status" value="1"/>
</dbReference>
<dbReference type="Proteomes" id="UP001484535">
    <property type="component" value="Unassembled WGS sequence"/>
</dbReference>
<accession>A0ABV0CZR6</accession>
<proteinExistence type="predicted"/>
<dbReference type="RefSeq" id="WP_346785815.1">
    <property type="nucleotide sequence ID" value="NZ_JBDLBR010000005.1"/>
</dbReference>
<evidence type="ECO:0000313" key="4">
    <source>
        <dbReference type="EMBL" id="MEN7538358.1"/>
    </source>
</evidence>
<keyword evidence="2 4" id="KW-0012">Acyltransferase</keyword>
<name>A0ABV0CZR6_9SPHN</name>
<dbReference type="CDD" id="cd04301">
    <property type="entry name" value="NAT_SF"/>
    <property type="match status" value="1"/>
</dbReference>
<dbReference type="EMBL" id="JBDLBR010000005">
    <property type="protein sequence ID" value="MEN7538358.1"/>
    <property type="molecule type" value="Genomic_DNA"/>
</dbReference>
<comment type="caution">
    <text evidence="4">The sequence shown here is derived from an EMBL/GenBank/DDBJ whole genome shotgun (WGS) entry which is preliminary data.</text>
</comment>
<evidence type="ECO:0000259" key="3">
    <source>
        <dbReference type="PROSITE" id="PS51186"/>
    </source>
</evidence>
<sequence length="182" mass="19738">MTDSQNQQLTTRWATMDDLPAFKAVMQLAIDTLQADVLTPEQVVASHAVMGLDTQLIRDGTYLIAERDGEIAGCGGWSNRATLFGGDHSTDLRNPELLDPARDPAKIRAMYTAPAHVRQGVGRLILKTCEEAAAAAGFTSVEMMATLAGERLYAVAGYRAVERVEVMAGEVSLPLVRMRKAF</sequence>
<dbReference type="InterPro" id="IPR000182">
    <property type="entry name" value="GNAT_dom"/>
</dbReference>
<evidence type="ECO:0000313" key="5">
    <source>
        <dbReference type="Proteomes" id="UP001484535"/>
    </source>
</evidence>
<evidence type="ECO:0000256" key="1">
    <source>
        <dbReference type="ARBA" id="ARBA00022679"/>
    </source>
</evidence>
<dbReference type="EC" id="2.3.1.-" evidence="4"/>
<dbReference type="Pfam" id="PF00583">
    <property type="entry name" value="Acetyltransf_1"/>
    <property type="match status" value="1"/>
</dbReference>
<keyword evidence="5" id="KW-1185">Reference proteome</keyword>
<evidence type="ECO:0000256" key="2">
    <source>
        <dbReference type="ARBA" id="ARBA00023315"/>
    </source>
</evidence>
<feature type="domain" description="N-acetyltransferase" evidence="3">
    <location>
        <begin position="9"/>
        <end position="182"/>
    </location>
</feature>
<gene>
    <name evidence="4" type="ORF">ABDJ38_14340</name>
</gene>
<dbReference type="InterPro" id="IPR050832">
    <property type="entry name" value="Bact_Acetyltransf"/>
</dbReference>
<dbReference type="GO" id="GO:0016746">
    <property type="term" value="F:acyltransferase activity"/>
    <property type="evidence" value="ECO:0007669"/>
    <property type="project" value="UniProtKB-KW"/>
</dbReference>
<dbReference type="PROSITE" id="PS51186">
    <property type="entry name" value="GNAT"/>
    <property type="match status" value="1"/>
</dbReference>
<dbReference type="Gene3D" id="3.40.630.30">
    <property type="match status" value="1"/>
</dbReference>
<dbReference type="PANTHER" id="PTHR43877">
    <property type="entry name" value="AMINOALKYLPHOSPHONATE N-ACETYLTRANSFERASE-RELATED-RELATED"/>
    <property type="match status" value="1"/>
</dbReference>
<dbReference type="InterPro" id="IPR016181">
    <property type="entry name" value="Acyl_CoA_acyltransferase"/>
</dbReference>
<dbReference type="SUPFAM" id="SSF55729">
    <property type="entry name" value="Acyl-CoA N-acyltransferases (Nat)"/>
    <property type="match status" value="1"/>
</dbReference>
<keyword evidence="1 4" id="KW-0808">Transferase</keyword>
<reference evidence="4 5" key="1">
    <citation type="submission" date="2024-05" db="EMBL/GenBank/DDBJ databases">
        <authorList>
            <person name="Park S."/>
        </authorList>
    </citation>
    <scope>NUCLEOTIDE SEQUENCE [LARGE SCALE GENOMIC DNA]</scope>
    <source>
        <strain evidence="4 5">DGU5</strain>
    </source>
</reference>
<organism evidence="4 5">
    <name type="scientific">Aurantiacibacter flavus</name>
    <dbReference type="NCBI Taxonomy" id="3145232"/>
    <lineage>
        <taxon>Bacteria</taxon>
        <taxon>Pseudomonadati</taxon>
        <taxon>Pseudomonadota</taxon>
        <taxon>Alphaproteobacteria</taxon>
        <taxon>Sphingomonadales</taxon>
        <taxon>Erythrobacteraceae</taxon>
        <taxon>Aurantiacibacter</taxon>
    </lineage>
</organism>
<protein>
    <submittedName>
        <fullName evidence="4">GNAT family N-acetyltransferase</fullName>
        <ecNumber evidence="4">2.3.1.-</ecNumber>
    </submittedName>
</protein>